<name>A0ABN9Y4I4_9DINO</name>
<evidence type="ECO:0000256" key="1">
    <source>
        <dbReference type="SAM" id="MobiDB-lite"/>
    </source>
</evidence>
<evidence type="ECO:0000313" key="2">
    <source>
        <dbReference type="EMBL" id="CAK0907452.1"/>
    </source>
</evidence>
<dbReference type="EMBL" id="CAUYUJ010021858">
    <property type="protein sequence ID" value="CAK0907452.1"/>
    <property type="molecule type" value="Genomic_DNA"/>
</dbReference>
<feature type="compositionally biased region" description="Acidic residues" evidence="1">
    <location>
        <begin position="137"/>
        <end position="146"/>
    </location>
</feature>
<feature type="compositionally biased region" description="Polar residues" evidence="1">
    <location>
        <begin position="206"/>
        <end position="219"/>
    </location>
</feature>
<feature type="region of interest" description="Disordered" evidence="1">
    <location>
        <begin position="537"/>
        <end position="571"/>
    </location>
</feature>
<feature type="compositionally biased region" description="Basic and acidic residues" evidence="1">
    <location>
        <begin position="545"/>
        <end position="571"/>
    </location>
</feature>
<dbReference type="SUPFAM" id="SSF56219">
    <property type="entry name" value="DNase I-like"/>
    <property type="match status" value="1"/>
</dbReference>
<dbReference type="InterPro" id="IPR036691">
    <property type="entry name" value="Endo/exonu/phosph_ase_sf"/>
</dbReference>
<protein>
    <recommendedName>
        <fullName evidence="4">Endonuclease/exonuclease/phosphatase domain-containing protein</fullName>
    </recommendedName>
</protein>
<evidence type="ECO:0008006" key="4">
    <source>
        <dbReference type="Google" id="ProtNLM"/>
    </source>
</evidence>
<proteinExistence type="predicted"/>
<feature type="region of interest" description="Disordered" evidence="1">
    <location>
        <begin position="126"/>
        <end position="146"/>
    </location>
</feature>
<reference evidence="2" key="1">
    <citation type="submission" date="2023-10" db="EMBL/GenBank/DDBJ databases">
        <authorList>
            <person name="Chen Y."/>
            <person name="Shah S."/>
            <person name="Dougan E. K."/>
            <person name="Thang M."/>
            <person name="Chan C."/>
        </authorList>
    </citation>
    <scope>NUCLEOTIDE SEQUENCE [LARGE SCALE GENOMIC DNA]</scope>
</reference>
<dbReference type="Gene3D" id="3.60.10.10">
    <property type="entry name" value="Endonuclease/exonuclease/phosphatase"/>
    <property type="match status" value="1"/>
</dbReference>
<organism evidence="2 3">
    <name type="scientific">Prorocentrum cordatum</name>
    <dbReference type="NCBI Taxonomy" id="2364126"/>
    <lineage>
        <taxon>Eukaryota</taxon>
        <taxon>Sar</taxon>
        <taxon>Alveolata</taxon>
        <taxon>Dinophyceae</taxon>
        <taxon>Prorocentrales</taxon>
        <taxon>Prorocentraceae</taxon>
        <taxon>Prorocentrum</taxon>
    </lineage>
</organism>
<feature type="region of interest" description="Disordered" evidence="1">
    <location>
        <begin position="194"/>
        <end position="225"/>
    </location>
</feature>
<dbReference type="Proteomes" id="UP001189429">
    <property type="component" value="Unassembled WGS sequence"/>
</dbReference>
<sequence>MRSIVKPGPRPGAGAAGGPAAVLLPQYTKAREDNDTTKQQALLAICPGLGEIWRPPPVKSPEEQLTAAAQKLRRLQTQQGKIKAQLVAAAQSQKELLHRLSENLEQCLAAQAEVDNLVGKTTVGAATAADQEKPQEETEFPELGAEDLETLGAEGKREYEAAKKAAAEASAALKQAAATGQHAKEAAKRLRKLHKEVNTKRKKSSDGTAQATSAGPENTTKVDEQGVRAENLDFTDPEAVNKCIEATAQFKVKAKAHQLGQPAGNSSGRVAKPINAGASVDRALHVLFANVTHFGEKVRHYVQHTSFDIVGIAEHHLLGNATKIEAMKLRRQGWHSQHTWTPATPTGRSTTGTHGGTCWTARAGLLTSAHLPDATGKSVFQKNLKDISVMIWRRKGVTLALICIYLDSGKGFENENASKMLQLTRVVKSFAVPWVALGDWNNTPEQFANTRWLQALGELLLPADSPFTCTSGKGRLIDYGVCSRNFFPLVKHFKVVRDAPSSPHLGLDLALAARPAAVNIQVPRQPVLLQIPTQKMKIRKSPKRAQHDRELHAKLTQPEDDHVTNTSNDPHDIHRHLLEEEYLKEVKGMTTDDMWME</sequence>
<accession>A0ABN9Y4I4</accession>
<evidence type="ECO:0000313" key="3">
    <source>
        <dbReference type="Proteomes" id="UP001189429"/>
    </source>
</evidence>
<gene>
    <name evidence="2" type="ORF">PCOR1329_LOCUS82457</name>
</gene>
<comment type="caution">
    <text evidence="2">The sequence shown here is derived from an EMBL/GenBank/DDBJ whole genome shotgun (WGS) entry which is preliminary data.</text>
</comment>
<keyword evidence="3" id="KW-1185">Reference proteome</keyword>
<feature type="non-terminal residue" evidence="2">
    <location>
        <position position="597"/>
    </location>
</feature>